<name>A0ABN9LKL3_9NEOB</name>
<organism evidence="1 2">
    <name type="scientific">Ranitomeya imitator</name>
    <name type="common">mimic poison frog</name>
    <dbReference type="NCBI Taxonomy" id="111125"/>
    <lineage>
        <taxon>Eukaryota</taxon>
        <taxon>Metazoa</taxon>
        <taxon>Chordata</taxon>
        <taxon>Craniata</taxon>
        <taxon>Vertebrata</taxon>
        <taxon>Euteleostomi</taxon>
        <taxon>Amphibia</taxon>
        <taxon>Batrachia</taxon>
        <taxon>Anura</taxon>
        <taxon>Neobatrachia</taxon>
        <taxon>Hyloidea</taxon>
        <taxon>Dendrobatidae</taxon>
        <taxon>Dendrobatinae</taxon>
        <taxon>Ranitomeya</taxon>
    </lineage>
</organism>
<comment type="caution">
    <text evidence="1">The sequence shown here is derived from an EMBL/GenBank/DDBJ whole genome shotgun (WGS) entry which is preliminary data.</text>
</comment>
<keyword evidence="2" id="KW-1185">Reference proteome</keyword>
<gene>
    <name evidence="1" type="ORF">RIMI_LOCUS8432517</name>
</gene>
<dbReference type="EMBL" id="CAUEEQ010016702">
    <property type="protein sequence ID" value="CAJ0940266.1"/>
    <property type="molecule type" value="Genomic_DNA"/>
</dbReference>
<reference evidence="1" key="1">
    <citation type="submission" date="2023-07" db="EMBL/GenBank/DDBJ databases">
        <authorList>
            <person name="Stuckert A."/>
        </authorList>
    </citation>
    <scope>NUCLEOTIDE SEQUENCE</scope>
</reference>
<evidence type="ECO:0000313" key="1">
    <source>
        <dbReference type="EMBL" id="CAJ0940266.1"/>
    </source>
</evidence>
<sequence>MQDSISEGVFSDMKAQDDFTIIKSALGCQEQIPTKPERVDNPDLYRYGTCMPNGFSGQPYRFENAEY</sequence>
<protein>
    <submittedName>
        <fullName evidence="1">Uncharacterized protein</fullName>
    </submittedName>
</protein>
<evidence type="ECO:0000313" key="2">
    <source>
        <dbReference type="Proteomes" id="UP001176940"/>
    </source>
</evidence>
<accession>A0ABN9LKL3</accession>
<dbReference type="Proteomes" id="UP001176940">
    <property type="component" value="Unassembled WGS sequence"/>
</dbReference>
<proteinExistence type="predicted"/>